<dbReference type="PANTHER" id="PTHR33606">
    <property type="entry name" value="PROTEIN YCII"/>
    <property type="match status" value="1"/>
</dbReference>
<dbReference type="PANTHER" id="PTHR33606:SF3">
    <property type="entry name" value="PROTEIN YCII"/>
    <property type="match status" value="1"/>
</dbReference>
<dbReference type="SUPFAM" id="SSF54909">
    <property type="entry name" value="Dimeric alpha+beta barrel"/>
    <property type="match status" value="1"/>
</dbReference>
<evidence type="ECO:0000313" key="6">
    <source>
        <dbReference type="Proteomes" id="UP001195724"/>
    </source>
</evidence>
<reference evidence="4" key="2">
    <citation type="submission" date="2021-04" db="EMBL/GenBank/DDBJ databases">
        <title>Saccharothrix algeriensis WGS.</title>
        <authorList>
            <person name="Stuskova K."/>
            <person name="Hakalova E."/>
            <person name="Tebbal A.B."/>
            <person name="Eichmeier A."/>
        </authorList>
    </citation>
    <scope>NUCLEOTIDE SEQUENCE</scope>
    <source>
        <strain evidence="4">NRRL B-24137</strain>
    </source>
</reference>
<dbReference type="AlphaFoldDB" id="A0A8T8HRE4"/>
<sequence>MARFVVELEFGDDQEGRLAVRPAHREYLATLVDRGKLLVAGPYADQTGAVLVYEAEDEEELRALLAADPYTPAGVVAGTRVHEWEPGLGVWL</sequence>
<reference evidence="3 6" key="1">
    <citation type="submission" date="2021-01" db="EMBL/GenBank/DDBJ databases">
        <title>Sequencing the genomes of 1000 actinobacteria strains.</title>
        <authorList>
            <person name="Klenk H.-P."/>
        </authorList>
    </citation>
    <scope>NUCLEOTIDE SEQUENCE [LARGE SCALE GENOMIC DNA]</scope>
    <source>
        <strain evidence="3 6">DSM 44581</strain>
    </source>
</reference>
<evidence type="ECO:0000259" key="2">
    <source>
        <dbReference type="Pfam" id="PF03795"/>
    </source>
</evidence>
<dbReference type="InterPro" id="IPR005545">
    <property type="entry name" value="YCII"/>
</dbReference>
<dbReference type="EMBL" id="JAFBCL010000001">
    <property type="protein sequence ID" value="MBM7812366.1"/>
    <property type="molecule type" value="Genomic_DNA"/>
</dbReference>
<protein>
    <submittedName>
        <fullName evidence="3">Uncharacterized protein YciI</fullName>
    </submittedName>
</protein>
<name>A0A8T8HRE4_9PSEU</name>
<dbReference type="Pfam" id="PF03795">
    <property type="entry name" value="YCII"/>
    <property type="match status" value="1"/>
</dbReference>
<evidence type="ECO:0000313" key="3">
    <source>
        <dbReference type="EMBL" id="MBM7812366.1"/>
    </source>
</evidence>
<accession>A0A8T8HRE4</accession>
<proteinExistence type="inferred from homology"/>
<dbReference type="Proteomes" id="UP001195724">
    <property type="component" value="Unassembled WGS sequence"/>
</dbReference>
<organism evidence="4 5">
    <name type="scientific">Saccharothrix algeriensis</name>
    <dbReference type="NCBI Taxonomy" id="173560"/>
    <lineage>
        <taxon>Bacteria</taxon>
        <taxon>Bacillati</taxon>
        <taxon>Actinomycetota</taxon>
        <taxon>Actinomycetes</taxon>
        <taxon>Pseudonocardiales</taxon>
        <taxon>Pseudonocardiaceae</taxon>
        <taxon>Saccharothrix</taxon>
    </lineage>
</organism>
<comment type="similarity">
    <text evidence="1">Belongs to the YciI family.</text>
</comment>
<dbReference type="Gene3D" id="3.30.70.1060">
    <property type="entry name" value="Dimeric alpha+beta barrel"/>
    <property type="match status" value="1"/>
</dbReference>
<dbReference type="RefSeq" id="WP_204843143.1">
    <property type="nucleotide sequence ID" value="NZ_JAFBCL010000001.1"/>
</dbReference>
<gene>
    <name evidence="4" type="ORF">J7S33_16625</name>
    <name evidence="3" type="ORF">JOE68_003231</name>
</gene>
<dbReference type="EMBL" id="CP072788">
    <property type="protein sequence ID" value="QTR01128.1"/>
    <property type="molecule type" value="Genomic_DNA"/>
</dbReference>
<dbReference type="Proteomes" id="UP000671828">
    <property type="component" value="Chromosome"/>
</dbReference>
<evidence type="ECO:0000313" key="4">
    <source>
        <dbReference type="EMBL" id="QTR01128.1"/>
    </source>
</evidence>
<dbReference type="InterPro" id="IPR051807">
    <property type="entry name" value="Sec-metab_biosynth-assoc"/>
</dbReference>
<keyword evidence="6" id="KW-1185">Reference proteome</keyword>
<evidence type="ECO:0000256" key="1">
    <source>
        <dbReference type="ARBA" id="ARBA00007689"/>
    </source>
</evidence>
<evidence type="ECO:0000313" key="5">
    <source>
        <dbReference type="Proteomes" id="UP000671828"/>
    </source>
</evidence>
<dbReference type="InterPro" id="IPR011008">
    <property type="entry name" value="Dimeric_a/b-barrel"/>
</dbReference>
<feature type="domain" description="YCII-related" evidence="2">
    <location>
        <begin position="12"/>
        <end position="85"/>
    </location>
</feature>